<accession>A0A371GGR7</accession>
<reference evidence="1" key="1">
    <citation type="submission" date="2018-05" db="EMBL/GenBank/DDBJ databases">
        <title>Draft genome of Mucuna pruriens seed.</title>
        <authorList>
            <person name="Nnadi N.E."/>
            <person name="Vos R."/>
            <person name="Hasami M.H."/>
            <person name="Devisetty U.K."/>
            <person name="Aguiy J.C."/>
        </authorList>
    </citation>
    <scope>NUCLEOTIDE SEQUENCE [LARGE SCALE GENOMIC DNA]</scope>
    <source>
        <strain evidence="1">JCA_2017</strain>
    </source>
</reference>
<name>A0A371GGR7_MUCPR</name>
<dbReference type="AlphaFoldDB" id="A0A371GGR7"/>
<dbReference type="Proteomes" id="UP000257109">
    <property type="component" value="Unassembled WGS sequence"/>
</dbReference>
<sequence length="98" mass="11134">MCQPGVSFLKREAFILHRTWLVFQSSGHAPTQDHDSAATSAETASVKRCVCSPSQHPGSFRCRLHHGEYVWRVHNCCIRMTLSNETNMMALHVAFHRP</sequence>
<evidence type="ECO:0000313" key="2">
    <source>
        <dbReference type="Proteomes" id="UP000257109"/>
    </source>
</evidence>
<proteinExistence type="predicted"/>
<comment type="caution">
    <text evidence="1">The sequence shown here is derived from an EMBL/GenBank/DDBJ whole genome shotgun (WGS) entry which is preliminary data.</text>
</comment>
<keyword evidence="2" id="KW-1185">Reference proteome</keyword>
<evidence type="ECO:0000313" key="1">
    <source>
        <dbReference type="EMBL" id="RDX89769.1"/>
    </source>
</evidence>
<organism evidence="1 2">
    <name type="scientific">Mucuna pruriens</name>
    <name type="common">Velvet bean</name>
    <name type="synonym">Dolichos pruriens</name>
    <dbReference type="NCBI Taxonomy" id="157652"/>
    <lineage>
        <taxon>Eukaryota</taxon>
        <taxon>Viridiplantae</taxon>
        <taxon>Streptophyta</taxon>
        <taxon>Embryophyta</taxon>
        <taxon>Tracheophyta</taxon>
        <taxon>Spermatophyta</taxon>
        <taxon>Magnoliopsida</taxon>
        <taxon>eudicotyledons</taxon>
        <taxon>Gunneridae</taxon>
        <taxon>Pentapetalae</taxon>
        <taxon>rosids</taxon>
        <taxon>fabids</taxon>
        <taxon>Fabales</taxon>
        <taxon>Fabaceae</taxon>
        <taxon>Papilionoideae</taxon>
        <taxon>50 kb inversion clade</taxon>
        <taxon>NPAAA clade</taxon>
        <taxon>indigoferoid/millettioid clade</taxon>
        <taxon>Phaseoleae</taxon>
        <taxon>Mucuna</taxon>
    </lineage>
</organism>
<dbReference type="PANTHER" id="PTHR33132:SF129">
    <property type="match status" value="1"/>
</dbReference>
<gene>
    <name evidence="1" type="ORF">CR513_28465</name>
</gene>
<dbReference type="EMBL" id="QJKJ01005580">
    <property type="protein sequence ID" value="RDX89769.1"/>
    <property type="molecule type" value="Genomic_DNA"/>
</dbReference>
<dbReference type="PANTHER" id="PTHR33132">
    <property type="entry name" value="OSJNBB0118P14.9 PROTEIN"/>
    <property type="match status" value="1"/>
</dbReference>
<dbReference type="OrthoDB" id="1676051at2759"/>
<feature type="non-terminal residue" evidence="1">
    <location>
        <position position="1"/>
    </location>
</feature>
<protein>
    <submittedName>
        <fullName evidence="1">Uncharacterized protein</fullName>
    </submittedName>
</protein>